<protein>
    <recommendedName>
        <fullName evidence="3">Methionine adenosyltransferase 2 subunit beta</fullName>
    </recommendedName>
    <alternativeName>
        <fullName evidence="4">Methionine adenosyltransferase II beta</fullName>
    </alternativeName>
</protein>
<keyword evidence="9" id="KW-1185">Reference proteome</keyword>
<dbReference type="AlphaFoldDB" id="A0A4Y2EPZ2"/>
<dbReference type="InterPro" id="IPR005913">
    <property type="entry name" value="dTDP_dehydrorham_reduct"/>
</dbReference>
<dbReference type="UniPathway" id="UPA00315">
    <property type="reaction ID" value="UER00080"/>
</dbReference>
<dbReference type="GO" id="GO:0006556">
    <property type="term" value="P:S-adenosylmethionine biosynthetic process"/>
    <property type="evidence" value="ECO:0007669"/>
    <property type="project" value="UniProtKB-UniPathway"/>
</dbReference>
<dbReference type="GO" id="GO:0016740">
    <property type="term" value="F:transferase activity"/>
    <property type="evidence" value="ECO:0007669"/>
    <property type="project" value="UniProtKB-KW"/>
</dbReference>
<name>A0A4Y2EPZ2_ARAVE</name>
<evidence type="ECO:0000259" key="7">
    <source>
        <dbReference type="Pfam" id="PF04321"/>
    </source>
</evidence>
<dbReference type="EMBL" id="BGPR01000651">
    <property type="protein sequence ID" value="GBM30066.1"/>
    <property type="molecule type" value="Genomic_DNA"/>
</dbReference>
<evidence type="ECO:0000256" key="6">
    <source>
        <dbReference type="ARBA" id="ARBA00046786"/>
    </source>
</evidence>
<dbReference type="Pfam" id="PF04321">
    <property type="entry name" value="RmlD_sub_bind"/>
    <property type="match status" value="1"/>
</dbReference>
<evidence type="ECO:0000256" key="4">
    <source>
        <dbReference type="ARBA" id="ARBA00029977"/>
    </source>
</evidence>
<dbReference type="GO" id="GO:0048270">
    <property type="term" value="F:methionine adenosyltransferase regulator activity"/>
    <property type="evidence" value="ECO:0007669"/>
    <property type="project" value="TreeGrafter"/>
</dbReference>
<dbReference type="PANTHER" id="PTHR10491">
    <property type="entry name" value="DTDP-4-DEHYDRORHAMNOSE REDUCTASE"/>
    <property type="match status" value="1"/>
</dbReference>
<feature type="domain" description="RmlD-like substrate binding" evidence="7">
    <location>
        <begin position="32"/>
        <end position="174"/>
    </location>
</feature>
<sequence>MACNGGYYEVSSVPDDAVAAAGLSYFTRMLWQDSCILRIPVIYGGEESIGESAISVLIYAIQVESQTSVSNFEIRFPSHTRDIAGIIYELVQRKLQDQSLKSNIYHWCGSEPFTKYEMARIIAETFGQSHEHIIPFNLPSPGTPRPTNCQMICERLENLGIRRHTRFVEGIEDFRKFFE</sequence>
<evidence type="ECO:0000256" key="2">
    <source>
        <dbReference type="ARBA" id="ARBA00008656"/>
    </source>
</evidence>
<dbReference type="PANTHER" id="PTHR10491:SF4">
    <property type="entry name" value="METHIONINE ADENOSYLTRANSFERASE 2 SUBUNIT BETA"/>
    <property type="match status" value="1"/>
</dbReference>
<evidence type="ECO:0000256" key="3">
    <source>
        <dbReference type="ARBA" id="ARBA00021596"/>
    </source>
</evidence>
<accession>A0A4Y2EPZ2</accession>
<comment type="subunit">
    <text evidence="6">Heterotrimer; composed of a catalytic MAT2A homodimer that binds one regulatory MAT2B chain. Heterohexamer; composed of a central, catalytic MAT2A homotetramer flanked on either side by a regulatory MAT2B chain. NADP binding increases the affinity for MAT2A.</text>
</comment>
<proteinExistence type="inferred from homology"/>
<evidence type="ECO:0000313" key="8">
    <source>
        <dbReference type="EMBL" id="GBM30066.1"/>
    </source>
</evidence>
<dbReference type="GO" id="GO:0048269">
    <property type="term" value="C:methionine adenosyltransferase complex"/>
    <property type="evidence" value="ECO:0007669"/>
    <property type="project" value="TreeGrafter"/>
</dbReference>
<reference evidence="8 9" key="1">
    <citation type="journal article" date="2019" name="Sci. Rep.">
        <title>Orb-weaving spider Araneus ventricosus genome elucidates the spidroin gene catalogue.</title>
        <authorList>
            <person name="Kono N."/>
            <person name="Nakamura H."/>
            <person name="Ohtoshi R."/>
            <person name="Moran D.A.P."/>
            <person name="Shinohara A."/>
            <person name="Yoshida Y."/>
            <person name="Fujiwara M."/>
            <person name="Mori M."/>
            <person name="Tomita M."/>
            <person name="Arakawa K."/>
        </authorList>
    </citation>
    <scope>NUCLEOTIDE SEQUENCE [LARGE SCALE GENOMIC DNA]</scope>
</reference>
<organism evidence="8 9">
    <name type="scientific">Araneus ventricosus</name>
    <name type="common">Orbweaver spider</name>
    <name type="synonym">Epeira ventricosa</name>
    <dbReference type="NCBI Taxonomy" id="182803"/>
    <lineage>
        <taxon>Eukaryota</taxon>
        <taxon>Metazoa</taxon>
        <taxon>Ecdysozoa</taxon>
        <taxon>Arthropoda</taxon>
        <taxon>Chelicerata</taxon>
        <taxon>Arachnida</taxon>
        <taxon>Araneae</taxon>
        <taxon>Araneomorphae</taxon>
        <taxon>Entelegynae</taxon>
        <taxon>Araneoidea</taxon>
        <taxon>Araneidae</taxon>
        <taxon>Araneus</taxon>
    </lineage>
</organism>
<dbReference type="OrthoDB" id="6235964at2759"/>
<dbReference type="Gene3D" id="3.40.50.720">
    <property type="entry name" value="NAD(P)-binding Rossmann-like Domain"/>
    <property type="match status" value="1"/>
</dbReference>
<evidence type="ECO:0000256" key="1">
    <source>
        <dbReference type="ARBA" id="ARBA00005224"/>
    </source>
</evidence>
<keyword evidence="8" id="KW-0808">Transferase</keyword>
<evidence type="ECO:0000256" key="5">
    <source>
        <dbReference type="ARBA" id="ARBA00045998"/>
    </source>
</evidence>
<comment type="function">
    <text evidence="5">Regulatory subunit of S-adenosylmethionine synthetase 2, an enzyme that catalyzes the formation of S-adenosylmethionine from methionine and ATP. Regulates MAT2A catalytic activity by changing its kinetic properties, increasing its affinity for L-methionine. Can bind NADP (in vitro).</text>
</comment>
<dbReference type="Proteomes" id="UP000499080">
    <property type="component" value="Unassembled WGS sequence"/>
</dbReference>
<comment type="similarity">
    <text evidence="2">Belongs to the dTDP-4-dehydrorhamnose reductase family. MAT2B subfamily.</text>
</comment>
<comment type="pathway">
    <text evidence="1">Amino-acid biosynthesis; S-adenosyl-L-methionine biosynthesis; S-adenosyl-L-methionine from L-methionine: step 1/1.</text>
</comment>
<dbReference type="InterPro" id="IPR029903">
    <property type="entry name" value="RmlD-like-bd"/>
</dbReference>
<gene>
    <name evidence="8" type="primary">mat2b_0</name>
    <name evidence="8" type="ORF">AVEN_88280_1</name>
</gene>
<evidence type="ECO:0000313" key="9">
    <source>
        <dbReference type="Proteomes" id="UP000499080"/>
    </source>
</evidence>
<dbReference type="InterPro" id="IPR036291">
    <property type="entry name" value="NAD(P)-bd_dom_sf"/>
</dbReference>
<comment type="caution">
    <text evidence="8">The sequence shown here is derived from an EMBL/GenBank/DDBJ whole genome shotgun (WGS) entry which is preliminary data.</text>
</comment>
<dbReference type="SUPFAM" id="SSF51735">
    <property type="entry name" value="NAD(P)-binding Rossmann-fold domains"/>
    <property type="match status" value="1"/>
</dbReference>